<protein>
    <submittedName>
        <fullName evidence="2">Uncharacterized protein</fullName>
    </submittedName>
</protein>
<proteinExistence type="predicted"/>
<feature type="transmembrane region" description="Helical" evidence="1">
    <location>
        <begin position="67"/>
        <end position="85"/>
    </location>
</feature>
<dbReference type="Proteomes" id="UP000231019">
    <property type="component" value="Unassembled WGS sequence"/>
</dbReference>
<comment type="caution">
    <text evidence="2">The sequence shown here is derived from an EMBL/GenBank/DDBJ whole genome shotgun (WGS) entry which is preliminary data.</text>
</comment>
<sequence>MGDIQVSNNAMIKAGPEAEKGILKGVEAVGKGLKNLKDNLFGKTGSTILASAASGALIGALTPVPGAVVVGAVAGAAVGTGIALTEKAKEAGKKGASLAASIATGAAAGVVFGLPGLLVVGAGYAFSTGAAQNAAKKVGEFLSKNADKMVAKAAPEQ</sequence>
<keyword evidence="1" id="KW-0812">Transmembrane</keyword>
<feature type="transmembrane region" description="Helical" evidence="1">
    <location>
        <begin position="97"/>
        <end position="126"/>
    </location>
</feature>
<evidence type="ECO:0000256" key="1">
    <source>
        <dbReference type="SAM" id="Phobius"/>
    </source>
</evidence>
<dbReference type="EMBL" id="PFFQ01000059">
    <property type="protein sequence ID" value="PIW14464.1"/>
    <property type="molecule type" value="Genomic_DNA"/>
</dbReference>
<keyword evidence="1" id="KW-0472">Membrane</keyword>
<accession>A0A2M7FYK9</accession>
<dbReference type="AlphaFoldDB" id="A0A2M7FYK9"/>
<organism evidence="2 3">
    <name type="scientific">bacterium (Candidatus Blackallbacteria) CG17_big_fil_post_rev_8_21_14_2_50_48_46</name>
    <dbReference type="NCBI Taxonomy" id="2014261"/>
    <lineage>
        <taxon>Bacteria</taxon>
        <taxon>Candidatus Blackallbacteria</taxon>
    </lineage>
</organism>
<name>A0A2M7FYK9_9BACT</name>
<evidence type="ECO:0000313" key="3">
    <source>
        <dbReference type="Proteomes" id="UP000231019"/>
    </source>
</evidence>
<feature type="transmembrane region" description="Helical" evidence="1">
    <location>
        <begin position="40"/>
        <end position="61"/>
    </location>
</feature>
<evidence type="ECO:0000313" key="2">
    <source>
        <dbReference type="EMBL" id="PIW14464.1"/>
    </source>
</evidence>
<keyword evidence="1" id="KW-1133">Transmembrane helix</keyword>
<gene>
    <name evidence="2" type="ORF">COW36_20710</name>
</gene>
<reference evidence="2 3" key="1">
    <citation type="submission" date="2017-09" db="EMBL/GenBank/DDBJ databases">
        <title>Depth-based differentiation of microbial function through sediment-hosted aquifers and enrichment of novel symbionts in the deep terrestrial subsurface.</title>
        <authorList>
            <person name="Probst A.J."/>
            <person name="Ladd B."/>
            <person name="Jarett J.K."/>
            <person name="Geller-Mcgrath D.E."/>
            <person name="Sieber C.M."/>
            <person name="Emerson J.B."/>
            <person name="Anantharaman K."/>
            <person name="Thomas B.C."/>
            <person name="Malmstrom R."/>
            <person name="Stieglmeier M."/>
            <person name="Klingl A."/>
            <person name="Woyke T."/>
            <person name="Ryan C.M."/>
            <person name="Banfield J.F."/>
        </authorList>
    </citation>
    <scope>NUCLEOTIDE SEQUENCE [LARGE SCALE GENOMIC DNA]</scope>
    <source>
        <strain evidence="2">CG17_big_fil_post_rev_8_21_14_2_50_48_46</strain>
    </source>
</reference>